<accession>A0A4V2JUP1</accession>
<name>A0A4V2JUP1_9MICR</name>
<dbReference type="Proteomes" id="UP000292362">
    <property type="component" value="Unassembled WGS sequence"/>
</dbReference>
<sequence length="54" mass="6258">MHKQTIPPLKQVDNEEVDVKTKNTKNILPLILDGITTAMKPITKKMKSWSLRKR</sequence>
<dbReference type="AlphaFoldDB" id="A0A4V2JUP1"/>
<evidence type="ECO:0000313" key="2">
    <source>
        <dbReference type="Proteomes" id="UP000292362"/>
    </source>
</evidence>
<comment type="caution">
    <text evidence="1">The sequence shown here is derived from an EMBL/GenBank/DDBJ whole genome shotgun (WGS) entry which is preliminary data.</text>
</comment>
<proteinExistence type="predicted"/>
<reference evidence="1 2" key="1">
    <citation type="submission" date="2017-12" db="EMBL/GenBank/DDBJ databases">
        <authorList>
            <person name="Pombert J.-F."/>
            <person name="Haag K.L."/>
            <person name="Ebert D."/>
        </authorList>
    </citation>
    <scope>NUCLEOTIDE SEQUENCE [LARGE SCALE GENOMIC DNA]</scope>
    <source>
        <strain evidence="1">FI-OER-3-3</strain>
    </source>
</reference>
<dbReference type="EMBL" id="PITJ01000829">
    <property type="protein sequence ID" value="TBU01022.1"/>
    <property type="molecule type" value="Genomic_DNA"/>
</dbReference>
<protein>
    <submittedName>
        <fullName evidence="1">Uncharacterized protein</fullName>
    </submittedName>
</protein>
<dbReference type="VEuPathDB" id="MicrosporidiaDB:CWI37_0829p0030"/>
<evidence type="ECO:0000313" key="1">
    <source>
        <dbReference type="EMBL" id="TBU01022.1"/>
    </source>
</evidence>
<gene>
    <name evidence="1" type="ORF">CWI37_0829p0030</name>
</gene>
<organism evidence="1 2">
    <name type="scientific">Hamiltosporidium tvaerminnensis</name>
    <dbReference type="NCBI Taxonomy" id="1176355"/>
    <lineage>
        <taxon>Eukaryota</taxon>
        <taxon>Fungi</taxon>
        <taxon>Fungi incertae sedis</taxon>
        <taxon>Microsporidia</taxon>
        <taxon>Dubosqiidae</taxon>
        <taxon>Hamiltosporidium</taxon>
    </lineage>
</organism>